<feature type="compositionally biased region" description="Basic and acidic residues" evidence="1">
    <location>
        <begin position="552"/>
        <end position="563"/>
    </location>
</feature>
<feature type="compositionally biased region" description="Polar residues" evidence="1">
    <location>
        <begin position="525"/>
        <end position="539"/>
    </location>
</feature>
<dbReference type="InterPro" id="IPR038765">
    <property type="entry name" value="Papain-like_cys_pep_sf"/>
</dbReference>
<accession>A0ABM3EZ33</accession>
<dbReference type="GeneID" id="106599495"/>
<dbReference type="CDD" id="cd02257">
    <property type="entry name" value="Peptidase_C19"/>
    <property type="match status" value="1"/>
</dbReference>
<dbReference type="SUPFAM" id="SSF54001">
    <property type="entry name" value="Cysteine proteinases"/>
    <property type="match status" value="1"/>
</dbReference>
<dbReference type="Gene3D" id="3.90.70.10">
    <property type="entry name" value="Cysteine proteinases"/>
    <property type="match status" value="1"/>
</dbReference>
<dbReference type="PROSITE" id="PS50235">
    <property type="entry name" value="USP_3"/>
    <property type="match status" value="1"/>
</dbReference>
<feature type="domain" description="USP" evidence="2">
    <location>
        <begin position="280"/>
        <end position="662"/>
    </location>
</feature>
<dbReference type="Pfam" id="PF00443">
    <property type="entry name" value="UCH"/>
    <property type="match status" value="1"/>
</dbReference>
<evidence type="ECO:0000313" key="3">
    <source>
        <dbReference type="Proteomes" id="UP001652741"/>
    </source>
</evidence>
<evidence type="ECO:0000313" key="4">
    <source>
        <dbReference type="RefSeq" id="XP_045576322.1"/>
    </source>
</evidence>
<feature type="region of interest" description="Disordered" evidence="1">
    <location>
        <begin position="75"/>
        <end position="106"/>
    </location>
</feature>
<feature type="region of interest" description="Disordered" evidence="1">
    <location>
        <begin position="123"/>
        <end position="202"/>
    </location>
</feature>
<dbReference type="PANTHER" id="PTHR24006:SF915">
    <property type="entry name" value="UBIQUITIN CARBOXYL-TERMINAL HYDROLASE-RELATED"/>
    <property type="match status" value="1"/>
</dbReference>
<dbReference type="InterPro" id="IPR050164">
    <property type="entry name" value="Peptidase_C19"/>
</dbReference>
<dbReference type="InterPro" id="IPR028889">
    <property type="entry name" value="USP"/>
</dbReference>
<dbReference type="InterPro" id="IPR018200">
    <property type="entry name" value="USP_CS"/>
</dbReference>
<sequence length="673" mass="72790">MGCLCCCKKKKKCRVRLGIGSRCPSPFPIPPKLTSLDASMVTASVWKNREKKNVKDHHQLDSSFVSSFHLKPSTTSLTPLDPLSGRTPIGAASPLTPGSPARSPSTLSKFFSLSSLSSLHMSSVSSSSSSEEGSQTSSPFSASSVSLAVSTQPSSSATPPSPACPSSTTHVSSPAPQSSSPNPVDHHGETNKDSETARDLMSSEVKEVGAFVPQTKRMVPRFAGIAEASIDLRDSSVSLERPLVRPREAMARLPNLFSKSSTQLGEQSCTGEGEDNTKLLGLPNIGNTCFMNSALQCLLGLPAFCRDILRQQDTWSFSPSSKLLCCFAELHQARLSGGTVNAKKKEKMKILQTVKRCLSVVNEDYEDDGEQDAHECVLLLLFQLKEEGMALKGSPEPYTCPVKQLEFKLKTFRTCTSCGVIVYGQEDYNHLSLNLSQDLTHSLDLYFKPSALECACRVCSGSMASVTRHFLTLPRVLMLHIKRFTAGNWEPEKVDDPISIPAELTLPAVCGATAPVQHGARASSMGKNNMDNTPANSPKGTLDRPASNSSDQLEKPAVSEKEQQAAAVRHQPDNIYKLSSVISHLGDNMCTGKMHARTHNSESLMYTLFCFPCSLGHYISDVLDSRGSGWLCLDDAHVLRTDEATVLRATAQTAYILFYVCSGAGEGDQAPHY</sequence>
<feature type="region of interest" description="Disordered" evidence="1">
    <location>
        <begin position="520"/>
        <end position="570"/>
    </location>
</feature>
<evidence type="ECO:0000256" key="1">
    <source>
        <dbReference type="SAM" id="MobiDB-lite"/>
    </source>
</evidence>
<gene>
    <name evidence="4" type="primary">LOC106599495</name>
</gene>
<evidence type="ECO:0000259" key="2">
    <source>
        <dbReference type="PROSITE" id="PS50235"/>
    </source>
</evidence>
<name>A0ABM3EZ33_SALSA</name>
<organism evidence="3 4">
    <name type="scientific">Salmo salar</name>
    <name type="common">Atlantic salmon</name>
    <dbReference type="NCBI Taxonomy" id="8030"/>
    <lineage>
        <taxon>Eukaryota</taxon>
        <taxon>Metazoa</taxon>
        <taxon>Chordata</taxon>
        <taxon>Craniata</taxon>
        <taxon>Vertebrata</taxon>
        <taxon>Euteleostomi</taxon>
        <taxon>Actinopterygii</taxon>
        <taxon>Neopterygii</taxon>
        <taxon>Teleostei</taxon>
        <taxon>Protacanthopterygii</taxon>
        <taxon>Salmoniformes</taxon>
        <taxon>Salmonidae</taxon>
        <taxon>Salmoninae</taxon>
        <taxon>Salmo</taxon>
    </lineage>
</organism>
<reference evidence="4" key="1">
    <citation type="submission" date="2025-08" db="UniProtKB">
        <authorList>
            <consortium name="RefSeq"/>
        </authorList>
    </citation>
    <scope>IDENTIFICATION</scope>
</reference>
<dbReference type="Proteomes" id="UP001652741">
    <property type="component" value="Chromosome ssa06"/>
</dbReference>
<feature type="compositionally biased region" description="Low complexity" evidence="1">
    <location>
        <begin position="123"/>
        <end position="183"/>
    </location>
</feature>
<feature type="compositionally biased region" description="Basic and acidic residues" evidence="1">
    <location>
        <begin position="184"/>
        <end position="198"/>
    </location>
</feature>
<dbReference type="PROSITE" id="PS00972">
    <property type="entry name" value="USP_1"/>
    <property type="match status" value="1"/>
</dbReference>
<dbReference type="RefSeq" id="XP_045576322.1">
    <property type="nucleotide sequence ID" value="XM_045720366.1"/>
</dbReference>
<proteinExistence type="predicted"/>
<protein>
    <submittedName>
        <fullName evidence="4">Ubiquitin carboxyl-terminal hydrolase 37-like isoform X1</fullName>
    </submittedName>
</protein>
<keyword evidence="3" id="KW-1185">Reference proteome</keyword>
<dbReference type="InterPro" id="IPR001394">
    <property type="entry name" value="Peptidase_C19_UCH"/>
</dbReference>
<dbReference type="PANTHER" id="PTHR24006">
    <property type="entry name" value="UBIQUITIN CARBOXYL-TERMINAL HYDROLASE"/>
    <property type="match status" value="1"/>
</dbReference>